<dbReference type="EMBL" id="CAMXCT030002748">
    <property type="protein sequence ID" value="CAL4787514.1"/>
    <property type="molecule type" value="Genomic_DNA"/>
</dbReference>
<keyword evidence="5" id="KW-1185">Reference proteome</keyword>
<proteinExistence type="predicted"/>
<protein>
    <submittedName>
        <fullName evidence="4">Altered inheritance of mitochondria protein 24, mitochondrial</fullName>
    </submittedName>
</protein>
<dbReference type="AlphaFoldDB" id="A0A9P1CX28"/>
<evidence type="ECO:0000313" key="2">
    <source>
        <dbReference type="EMBL" id="CAI4000202.1"/>
    </source>
</evidence>
<reference evidence="2" key="1">
    <citation type="submission" date="2022-10" db="EMBL/GenBank/DDBJ databases">
        <authorList>
            <person name="Chen Y."/>
            <person name="Dougan E. K."/>
            <person name="Chan C."/>
            <person name="Rhodes N."/>
            <person name="Thang M."/>
        </authorList>
    </citation>
    <scope>NUCLEOTIDE SEQUENCE</scope>
</reference>
<evidence type="ECO:0000313" key="4">
    <source>
        <dbReference type="EMBL" id="CAL4787514.1"/>
    </source>
</evidence>
<dbReference type="OrthoDB" id="427510at2759"/>
<evidence type="ECO:0000313" key="3">
    <source>
        <dbReference type="EMBL" id="CAL1153577.1"/>
    </source>
</evidence>
<gene>
    <name evidence="2" type="ORF">C1SCF055_LOCUS26338</name>
</gene>
<dbReference type="EMBL" id="CAMXCT020002748">
    <property type="protein sequence ID" value="CAL1153577.1"/>
    <property type="molecule type" value="Genomic_DNA"/>
</dbReference>
<dbReference type="Proteomes" id="UP001152797">
    <property type="component" value="Unassembled WGS sequence"/>
</dbReference>
<evidence type="ECO:0000313" key="5">
    <source>
        <dbReference type="Proteomes" id="UP001152797"/>
    </source>
</evidence>
<accession>A0A9P1CX28</accession>
<feature type="compositionally biased region" description="Basic and acidic residues" evidence="1">
    <location>
        <begin position="260"/>
        <end position="276"/>
    </location>
</feature>
<sequence length="276" mass="30043">MGRFGTQGRAGTARSRLQFSAVLACAFLASQCFVAPRWPSRTQREGSRLRVATELPEFDLNSVVDRTEMQLCNTTLKLVSNVFGFPDYESLLTLHDNGTVRFYAGMVSKGLGAWSVIEGDPEEGEDPSDLFIEWTQPLTDAYKDAFIVPGGTAFWRGKLNFKTTKSKKQKVFVEGGIIVSEREKEGPFGQESIVREGIFSAESASAKMIEETKRKAREAFARALTTPKAESSGFKTPARIAGAGGTRVKKALPGTSIGGKLDKGDLDLLEDGQGKT</sequence>
<organism evidence="2">
    <name type="scientific">Cladocopium goreaui</name>
    <dbReference type="NCBI Taxonomy" id="2562237"/>
    <lineage>
        <taxon>Eukaryota</taxon>
        <taxon>Sar</taxon>
        <taxon>Alveolata</taxon>
        <taxon>Dinophyceae</taxon>
        <taxon>Suessiales</taxon>
        <taxon>Symbiodiniaceae</taxon>
        <taxon>Cladocopium</taxon>
    </lineage>
</organism>
<feature type="region of interest" description="Disordered" evidence="1">
    <location>
        <begin position="228"/>
        <end position="276"/>
    </location>
</feature>
<dbReference type="EMBL" id="CAMXCT010002748">
    <property type="protein sequence ID" value="CAI4000202.1"/>
    <property type="molecule type" value="Genomic_DNA"/>
</dbReference>
<name>A0A9P1CX28_9DINO</name>
<evidence type="ECO:0000256" key="1">
    <source>
        <dbReference type="SAM" id="MobiDB-lite"/>
    </source>
</evidence>
<reference evidence="3" key="2">
    <citation type="submission" date="2024-04" db="EMBL/GenBank/DDBJ databases">
        <authorList>
            <person name="Chen Y."/>
            <person name="Shah S."/>
            <person name="Dougan E. K."/>
            <person name="Thang M."/>
            <person name="Chan C."/>
        </authorList>
    </citation>
    <scope>NUCLEOTIDE SEQUENCE [LARGE SCALE GENOMIC DNA]</scope>
</reference>
<comment type="caution">
    <text evidence="2">The sequence shown here is derived from an EMBL/GenBank/DDBJ whole genome shotgun (WGS) entry which is preliminary data.</text>
</comment>